<keyword evidence="4" id="KW-1185">Reference proteome</keyword>
<protein>
    <submittedName>
        <fullName evidence="3">Uncharacterized protein</fullName>
    </submittedName>
</protein>
<name>A0A5A8C6W7_CAFRO</name>
<proteinExistence type="predicted"/>
<feature type="compositionally biased region" description="Basic and acidic residues" evidence="1">
    <location>
        <begin position="634"/>
        <end position="644"/>
    </location>
</feature>
<evidence type="ECO:0000256" key="1">
    <source>
        <dbReference type="SAM" id="MobiDB-lite"/>
    </source>
</evidence>
<keyword evidence="2" id="KW-0812">Transmembrane</keyword>
<feature type="region of interest" description="Disordered" evidence="1">
    <location>
        <begin position="630"/>
        <end position="658"/>
    </location>
</feature>
<feature type="transmembrane region" description="Helical" evidence="2">
    <location>
        <begin position="35"/>
        <end position="54"/>
    </location>
</feature>
<reference evidence="3 4" key="1">
    <citation type="submission" date="2019-07" db="EMBL/GenBank/DDBJ databases">
        <title>Genomes of Cafeteria roenbergensis.</title>
        <authorList>
            <person name="Fischer M.G."/>
            <person name="Hackl T."/>
            <person name="Roman M."/>
        </authorList>
    </citation>
    <scope>NUCLEOTIDE SEQUENCE [LARGE SCALE GENOMIC DNA]</scope>
    <source>
        <strain evidence="3 4">BVI</strain>
    </source>
</reference>
<feature type="transmembrane region" description="Helical" evidence="2">
    <location>
        <begin position="99"/>
        <end position="119"/>
    </location>
</feature>
<gene>
    <name evidence="3" type="ORF">FNF29_06583</name>
</gene>
<dbReference type="AlphaFoldDB" id="A0A5A8C6W7"/>
<feature type="region of interest" description="Disordered" evidence="1">
    <location>
        <begin position="219"/>
        <end position="263"/>
    </location>
</feature>
<feature type="compositionally biased region" description="Basic and acidic residues" evidence="1">
    <location>
        <begin position="298"/>
        <end position="309"/>
    </location>
</feature>
<feature type="transmembrane region" description="Helical" evidence="2">
    <location>
        <begin position="409"/>
        <end position="431"/>
    </location>
</feature>
<evidence type="ECO:0000313" key="4">
    <source>
        <dbReference type="Proteomes" id="UP000323011"/>
    </source>
</evidence>
<feature type="transmembrane region" description="Helical" evidence="2">
    <location>
        <begin position="501"/>
        <end position="524"/>
    </location>
</feature>
<keyword evidence="2" id="KW-1133">Transmembrane helix</keyword>
<sequence>MAMLDDDAVHAHLLANRGFVPMRPLDADPEFAGPFLEYFMGSWLQLLSAPYFWFVRGESVAFWFAARFKSTYRPGLAFTCLVVTVALSLAWGINPTEGYILLALHSYSSMLVAIHYGFLSPGQRQRFLSFSGVAQLKARKAFTEDPMTTAEILSGQPLAGHFISLNGALLRLLAESTDGTAATVLVGSDASPDAVSGDALLHNADDVMRSMSRYVHIPHADGEPAAGASGGNISPHAAGKGPSPGLLADTGKERPGDPRVRDGAPAQLATNARLALPAYSEALLRAYAHMLADEEKDAHDAGLPRDGRAAADASTVAPGEASRASAGPAKPFHGSGDEGGRLSGRGGGKPGAAPGAQLSVTELGSGSAEEVVAPAVQFAVPAGCDFSVAQVGCLSSTSSAAEPLLVHRLVVFAVAAVGSFDSSFVIMRLMLRIRGRSSKQLQMLTGLSSMTLFSASLRARLPFVDLRLPENACQWVAALDALLGHYEARDNVNSVEILSTIMAWNAVVVLAALLAALLIALGVVRLQLQSLVSLGLWGLIMGVGLGFAFVSEASSNELLETLSRHLQHIRTVMAEEVTSLRQAAMSRKWRSMTEKRQRGQSTGQASGSAVARRIGSFAGLGATELLETVYSDDDSPRSQDDAKAAPRRQGGLLRPESKKDFLERRAQHAMSTAESAAGLSSEQQTALADTIGNAMTVLDGKINELASGASRSRLFGLVISFTLLRGFLGALLATMLSLLSFIFSNR</sequence>
<dbReference type="Proteomes" id="UP000323011">
    <property type="component" value="Unassembled WGS sequence"/>
</dbReference>
<feature type="transmembrane region" description="Helical" evidence="2">
    <location>
        <begin position="714"/>
        <end position="743"/>
    </location>
</feature>
<keyword evidence="2" id="KW-0472">Membrane</keyword>
<feature type="region of interest" description="Disordered" evidence="1">
    <location>
        <begin position="588"/>
        <end position="608"/>
    </location>
</feature>
<feature type="compositionally biased region" description="Gly residues" evidence="1">
    <location>
        <begin position="341"/>
        <end position="350"/>
    </location>
</feature>
<feature type="transmembrane region" description="Helical" evidence="2">
    <location>
        <begin position="75"/>
        <end position="93"/>
    </location>
</feature>
<feature type="region of interest" description="Disordered" evidence="1">
    <location>
        <begin position="298"/>
        <end position="358"/>
    </location>
</feature>
<evidence type="ECO:0000256" key="2">
    <source>
        <dbReference type="SAM" id="Phobius"/>
    </source>
</evidence>
<accession>A0A5A8C6W7</accession>
<comment type="caution">
    <text evidence="3">The sequence shown here is derived from an EMBL/GenBank/DDBJ whole genome shotgun (WGS) entry which is preliminary data.</text>
</comment>
<dbReference type="EMBL" id="VLTN01000052">
    <property type="protein sequence ID" value="KAA0148525.1"/>
    <property type="molecule type" value="Genomic_DNA"/>
</dbReference>
<evidence type="ECO:0000313" key="3">
    <source>
        <dbReference type="EMBL" id="KAA0148525.1"/>
    </source>
</evidence>
<organism evidence="3 4">
    <name type="scientific">Cafeteria roenbergensis</name>
    <name type="common">Marine flagellate</name>
    <dbReference type="NCBI Taxonomy" id="33653"/>
    <lineage>
        <taxon>Eukaryota</taxon>
        <taxon>Sar</taxon>
        <taxon>Stramenopiles</taxon>
        <taxon>Bigyra</taxon>
        <taxon>Opalozoa</taxon>
        <taxon>Bicosoecida</taxon>
        <taxon>Cafeteriaceae</taxon>
        <taxon>Cafeteria</taxon>
    </lineage>
</organism>
<feature type="transmembrane region" description="Helical" evidence="2">
    <location>
        <begin position="531"/>
        <end position="550"/>
    </location>
</feature>
<feature type="compositionally biased region" description="Basic and acidic residues" evidence="1">
    <location>
        <begin position="250"/>
        <end position="262"/>
    </location>
</feature>